<dbReference type="GeneID" id="67011182"/>
<organism evidence="1 2">
    <name type="scientific">Alternaria atra</name>
    <dbReference type="NCBI Taxonomy" id="119953"/>
    <lineage>
        <taxon>Eukaryota</taxon>
        <taxon>Fungi</taxon>
        <taxon>Dikarya</taxon>
        <taxon>Ascomycota</taxon>
        <taxon>Pezizomycotina</taxon>
        <taxon>Dothideomycetes</taxon>
        <taxon>Pleosporomycetidae</taxon>
        <taxon>Pleosporales</taxon>
        <taxon>Pleosporineae</taxon>
        <taxon>Pleosporaceae</taxon>
        <taxon>Alternaria</taxon>
        <taxon>Alternaria sect. Ulocladioides</taxon>
    </lineage>
</organism>
<name>A0A8J2IAG0_9PLEO</name>
<dbReference type="EMBL" id="CAJRGZ010000030">
    <property type="protein sequence ID" value="CAG5184546.1"/>
    <property type="molecule type" value="Genomic_DNA"/>
</dbReference>
<reference evidence="1" key="1">
    <citation type="submission" date="2021-05" db="EMBL/GenBank/DDBJ databases">
        <authorList>
            <person name="Stam R."/>
        </authorList>
    </citation>
    <scope>NUCLEOTIDE SEQUENCE</scope>
    <source>
        <strain evidence="1">CS162</strain>
    </source>
</reference>
<evidence type="ECO:0000313" key="2">
    <source>
        <dbReference type="Proteomes" id="UP000676310"/>
    </source>
</evidence>
<dbReference type="AlphaFoldDB" id="A0A8J2IAG0"/>
<protein>
    <submittedName>
        <fullName evidence="1">Uncharacterized protein</fullName>
    </submittedName>
</protein>
<comment type="caution">
    <text evidence="1">The sequence shown here is derived from an EMBL/GenBank/DDBJ whole genome shotgun (WGS) entry which is preliminary data.</text>
</comment>
<dbReference type="Proteomes" id="UP000676310">
    <property type="component" value="Unassembled WGS sequence"/>
</dbReference>
<gene>
    <name evidence="1" type="ORF">ALTATR162_LOCUS10963</name>
</gene>
<dbReference type="RefSeq" id="XP_043174538.1">
    <property type="nucleotide sequence ID" value="XM_043318603.1"/>
</dbReference>
<accession>A0A8J2IAG0</accession>
<proteinExistence type="predicted"/>
<keyword evidence="2" id="KW-1185">Reference proteome</keyword>
<dbReference type="OrthoDB" id="10604646at2759"/>
<sequence>MRGLLRQPISRIETIHLNKSVELCRRAPYSLTSPRKLRWDLTLRVDASHNDVIRKHRPDISDFTTKVDYLYKHLRTKAQPKLLFDPDATNLIGFDFPPGAT</sequence>
<evidence type="ECO:0000313" key="1">
    <source>
        <dbReference type="EMBL" id="CAG5184546.1"/>
    </source>
</evidence>